<accession>A0A0A0B2M3</accession>
<dbReference type="AlphaFoldDB" id="A0A0A0B2M3"/>
<comment type="caution">
    <text evidence="1">The sequence shown here is derived from an EMBL/GenBank/DDBJ whole genome shotgun (WGS) entry which is preliminary data.</text>
</comment>
<name>A0A0A0B2M3_9CELL</name>
<gene>
    <name evidence="1" type="ORF">Q760_04135</name>
</gene>
<evidence type="ECO:0000313" key="1">
    <source>
        <dbReference type="EMBL" id="KGM01060.1"/>
    </source>
</evidence>
<reference evidence="1 2" key="1">
    <citation type="submission" date="2013-10" db="EMBL/GenBank/DDBJ databases">
        <authorList>
            <person name="Wang G."/>
            <person name="Zhuang W."/>
        </authorList>
    </citation>
    <scope>NUCLEOTIDE SEQUENCE [LARGE SCALE GENOMIC DNA]</scope>
    <source>
        <strain evidence="1 2">DSM 20118</strain>
    </source>
</reference>
<dbReference type="EMBL" id="AXNT01000137">
    <property type="protein sequence ID" value="KGM01060.1"/>
    <property type="molecule type" value="Genomic_DNA"/>
</dbReference>
<evidence type="ECO:0000313" key="2">
    <source>
        <dbReference type="Proteomes" id="UP000029833"/>
    </source>
</evidence>
<dbReference type="STRING" id="1408250.Q760_04135"/>
<keyword evidence="2" id="KW-1185">Reference proteome</keyword>
<organism evidence="1 2">
    <name type="scientific">Cellulomonas cellasea DSM 20118</name>
    <dbReference type="NCBI Taxonomy" id="1408250"/>
    <lineage>
        <taxon>Bacteria</taxon>
        <taxon>Bacillati</taxon>
        <taxon>Actinomycetota</taxon>
        <taxon>Actinomycetes</taxon>
        <taxon>Micrococcales</taxon>
        <taxon>Cellulomonadaceae</taxon>
        <taxon>Cellulomonas</taxon>
    </lineage>
</organism>
<proteinExistence type="predicted"/>
<dbReference type="Proteomes" id="UP000029833">
    <property type="component" value="Unassembled WGS sequence"/>
</dbReference>
<sequence length="143" mass="14805">MTMHGRTMLLSLVVLVGGVGVARPELAELPLRVAAPAYDAVTQSSVRNLAMALRSYGLDAGSVDGVTVEELAGWGWVPQDTTAVTIWVGGEEFRVVAQDVRPGASAFEYTTVGTDGGPGQLGLSAARVEDPLPGVTIRPLTGS</sequence>
<protein>
    <submittedName>
        <fullName evidence="1">Uncharacterized protein</fullName>
    </submittedName>
</protein>